<reference evidence="9 10" key="1">
    <citation type="submission" date="2016-10" db="EMBL/GenBank/DDBJ databases">
        <authorList>
            <person name="de Groot N.N."/>
        </authorList>
    </citation>
    <scope>NUCLEOTIDE SEQUENCE [LARGE SCALE GENOMIC DNA]</scope>
    <source>
        <strain evidence="9 10">CGMCC 1.6114</strain>
    </source>
</reference>
<dbReference type="NCBIfam" id="TIGR04056">
    <property type="entry name" value="OMP_RagA_SusC"/>
    <property type="match status" value="1"/>
</dbReference>
<dbReference type="Pfam" id="PF07715">
    <property type="entry name" value="Plug"/>
    <property type="match status" value="1"/>
</dbReference>
<keyword evidence="2 7" id="KW-0813">Transport</keyword>
<dbReference type="OrthoDB" id="9768177at2"/>
<comment type="similarity">
    <text evidence="7">Belongs to the TonB-dependent receptor family.</text>
</comment>
<dbReference type="Gene3D" id="2.40.170.20">
    <property type="entry name" value="TonB-dependent receptor, beta-barrel domain"/>
    <property type="match status" value="1"/>
</dbReference>
<evidence type="ECO:0000313" key="9">
    <source>
        <dbReference type="EMBL" id="SFS67997.1"/>
    </source>
</evidence>
<evidence type="ECO:0000256" key="7">
    <source>
        <dbReference type="PROSITE-ProRule" id="PRU01360"/>
    </source>
</evidence>
<dbReference type="InterPro" id="IPR036942">
    <property type="entry name" value="Beta-barrel_TonB_sf"/>
</dbReference>
<dbReference type="Pfam" id="PF13715">
    <property type="entry name" value="CarbopepD_reg_2"/>
    <property type="match status" value="1"/>
</dbReference>
<accession>A0A1I6RTE4</accession>
<dbReference type="Gene3D" id="2.170.130.10">
    <property type="entry name" value="TonB-dependent receptor, plug domain"/>
    <property type="match status" value="1"/>
</dbReference>
<dbReference type="SUPFAM" id="SSF56935">
    <property type="entry name" value="Porins"/>
    <property type="match status" value="1"/>
</dbReference>
<name>A0A1I6RTE4_9FLAO</name>
<evidence type="ECO:0000256" key="4">
    <source>
        <dbReference type="ARBA" id="ARBA00022692"/>
    </source>
</evidence>
<evidence type="ECO:0000256" key="6">
    <source>
        <dbReference type="ARBA" id="ARBA00023237"/>
    </source>
</evidence>
<dbReference type="EMBL" id="FPAG01000003">
    <property type="protein sequence ID" value="SFS67997.1"/>
    <property type="molecule type" value="Genomic_DNA"/>
</dbReference>
<sequence length="1203" mass="134872">MEISLANLFFSYGKKILKFVMKTFIFLLCSVTFAFSTNVSFSQSAKVSIEKDQTVSIEKVFDLIQKNTDYTFAFATNLFEEAPNVKLNKGEILVEELLKYSLLNTHVGYYFLEDTTIVLYPLNTQDTLQQIVSGVVQDEEGIPIPYATIQVSGTTAGVAADQSGYFEINVNSPTATLVISAIGYVSKTVALNNQKKLTITLEVKANELEEVMVYGDGYTKISKERATGSYATVPKQMLENFATQSVGSMLEGVTPGIQTFEDADGNVNIDDVVVRGVGTVDSRQTPLVVVDGFPISGGFSTINPNIIESVTVLKDAAAASIWGARAGNGVIVVTTKKAKEESKLQVNFSTFVSMRDKMDLDYNLNKASSATELEMERFMFQESGTAFYIPYISYGVSPIWRATTVYSKGARAYYDYDQGIINQAELDATIQNLSSKDVYKDIDRYILQSPVKRQYNLDVSSASDRSSTMFSVLYNDNDNAFINDENQQLLINLNNSFKFTDWAELQVGLMLDRSEGKNSGLDIRTLDYLNRYDQLVDDNGNYLPVPYGYNLGYIQDFTANVSGLPYDDLTYNPIREANATEFKQKQNNFRISAALNLDITKDLRLTSSFQYEDFVSKYTQLYEEDSFYARDLVTNGVDNASYDAVNEVVSPTNVPIGGIKSTSNGEMQSYVIRNTLAYDKLIGTNHMFNVFGGFELSSIDNNSNRNTLYGYNDETNSFGTPTYTGWSGLFNTRSYGIPYGAGLTETYQRFLSYFGNFAYTYNDRYTLTGSARSDGANFIVDDNSTRFNPMWSFGLGWNVKRESFMEGVDFLNQLKLRATLGENGNIVGGASQVPVLYIPNSPSTRTGTIGAYILDKGNPDLRWERTRVFNLGTDFTLFNGLFSGSFDYYRKKSYDLVARVQISTTLGDEVQTFNAAEMLNNGYEVNLNANVEVARGLNWFSNIAFAHNDNRTTKFNQGQMYPRSLASGYYDYAEGYAYMPLFSFVYGGVQEFEQADGSVENYPTVEGLNGQTYRWDENIGSAGEEGTELLKYEGTRVAPTVVGWNNTFSFKGVTLRARMIGKFGHKFFKPSASYPVWPLKNQSTYGSHPDWDLMISGEGESQGLPSLPSEYDFYTYRWGWYMPYLDKRVADAAHIRLKEIYLGYDLPVKLMNSMGIQNLRVFAQMENLGNIWTANDDGIDPEYLIGVTRRPEKSFTMGLSVQF</sequence>
<organism evidence="9 10">
    <name type="scientific">Zhouia amylolytica</name>
    <dbReference type="NCBI Taxonomy" id="376730"/>
    <lineage>
        <taxon>Bacteria</taxon>
        <taxon>Pseudomonadati</taxon>
        <taxon>Bacteroidota</taxon>
        <taxon>Flavobacteriia</taxon>
        <taxon>Flavobacteriales</taxon>
        <taxon>Flavobacteriaceae</taxon>
        <taxon>Zhouia</taxon>
    </lineage>
</organism>
<gene>
    <name evidence="9" type="ORF">SAMN04487906_1314</name>
</gene>
<evidence type="ECO:0000256" key="2">
    <source>
        <dbReference type="ARBA" id="ARBA00022448"/>
    </source>
</evidence>
<dbReference type="Gene3D" id="2.60.40.1120">
    <property type="entry name" value="Carboxypeptidase-like, regulatory domain"/>
    <property type="match status" value="1"/>
</dbReference>
<proteinExistence type="inferred from homology"/>
<evidence type="ECO:0000259" key="8">
    <source>
        <dbReference type="Pfam" id="PF07715"/>
    </source>
</evidence>
<dbReference type="InterPro" id="IPR023996">
    <property type="entry name" value="TonB-dep_OMP_SusC/RagA"/>
</dbReference>
<evidence type="ECO:0000256" key="5">
    <source>
        <dbReference type="ARBA" id="ARBA00023136"/>
    </source>
</evidence>
<dbReference type="InterPro" id="IPR037066">
    <property type="entry name" value="Plug_dom_sf"/>
</dbReference>
<dbReference type="PROSITE" id="PS52016">
    <property type="entry name" value="TONB_DEPENDENT_REC_3"/>
    <property type="match status" value="1"/>
</dbReference>
<dbReference type="InterPro" id="IPR008969">
    <property type="entry name" value="CarboxyPept-like_regulatory"/>
</dbReference>
<dbReference type="InterPro" id="IPR023997">
    <property type="entry name" value="TonB-dep_OMP_SusC/RagA_CS"/>
</dbReference>
<dbReference type="GO" id="GO:0009279">
    <property type="term" value="C:cell outer membrane"/>
    <property type="evidence" value="ECO:0007669"/>
    <property type="project" value="UniProtKB-SubCell"/>
</dbReference>
<dbReference type="AlphaFoldDB" id="A0A1I6RTE4"/>
<protein>
    <submittedName>
        <fullName evidence="9">TonB-linked outer membrane protein, SusC/RagA family</fullName>
    </submittedName>
</protein>
<dbReference type="SUPFAM" id="SSF49464">
    <property type="entry name" value="Carboxypeptidase regulatory domain-like"/>
    <property type="match status" value="1"/>
</dbReference>
<evidence type="ECO:0000313" key="10">
    <source>
        <dbReference type="Proteomes" id="UP000183209"/>
    </source>
</evidence>
<dbReference type="InterPro" id="IPR012910">
    <property type="entry name" value="Plug_dom"/>
</dbReference>
<comment type="subcellular location">
    <subcellularLocation>
        <location evidence="1 7">Cell outer membrane</location>
        <topology evidence="1 7">Multi-pass membrane protein</topology>
    </subcellularLocation>
</comment>
<keyword evidence="5 7" id="KW-0472">Membrane</keyword>
<dbReference type="InterPro" id="IPR039426">
    <property type="entry name" value="TonB-dep_rcpt-like"/>
</dbReference>
<keyword evidence="6 7" id="KW-0998">Cell outer membrane</keyword>
<evidence type="ECO:0000256" key="1">
    <source>
        <dbReference type="ARBA" id="ARBA00004571"/>
    </source>
</evidence>
<dbReference type="NCBIfam" id="TIGR04057">
    <property type="entry name" value="SusC_RagA_signa"/>
    <property type="match status" value="1"/>
</dbReference>
<keyword evidence="3 7" id="KW-1134">Transmembrane beta strand</keyword>
<evidence type="ECO:0000256" key="3">
    <source>
        <dbReference type="ARBA" id="ARBA00022452"/>
    </source>
</evidence>
<dbReference type="Proteomes" id="UP000183209">
    <property type="component" value="Unassembled WGS sequence"/>
</dbReference>
<keyword evidence="4 7" id="KW-0812">Transmembrane</keyword>
<feature type="domain" description="TonB-dependent receptor plug" evidence="8">
    <location>
        <begin position="223"/>
        <end position="330"/>
    </location>
</feature>